<proteinExistence type="predicted"/>
<dbReference type="PANTHER" id="PTHR45339:SF1">
    <property type="entry name" value="HYBRID SIGNAL TRANSDUCTION HISTIDINE KINASE J"/>
    <property type="match status" value="1"/>
</dbReference>
<feature type="domain" description="Response regulatory" evidence="8">
    <location>
        <begin position="470"/>
        <end position="589"/>
    </location>
</feature>
<dbReference type="PROSITE" id="PS50110">
    <property type="entry name" value="RESPONSE_REGULATORY"/>
    <property type="match status" value="1"/>
</dbReference>
<dbReference type="PRINTS" id="PR00344">
    <property type="entry name" value="BCTRLSENSOR"/>
</dbReference>
<keyword evidence="10" id="KW-1185">Reference proteome</keyword>
<feature type="transmembrane region" description="Helical" evidence="6">
    <location>
        <begin position="116"/>
        <end position="138"/>
    </location>
</feature>
<evidence type="ECO:0000259" key="7">
    <source>
        <dbReference type="PROSITE" id="PS50109"/>
    </source>
</evidence>
<dbReference type="Pfam" id="PF02518">
    <property type="entry name" value="HATPase_c"/>
    <property type="match status" value="1"/>
</dbReference>
<evidence type="ECO:0000259" key="8">
    <source>
        <dbReference type="PROSITE" id="PS50110"/>
    </source>
</evidence>
<keyword evidence="4" id="KW-0902">Two-component regulatory system</keyword>
<name>A0ABW4N5Q9_9CAUL</name>
<dbReference type="Proteomes" id="UP001597237">
    <property type="component" value="Unassembled WGS sequence"/>
</dbReference>
<evidence type="ECO:0000256" key="2">
    <source>
        <dbReference type="ARBA" id="ARBA00012438"/>
    </source>
</evidence>
<feature type="transmembrane region" description="Helical" evidence="6">
    <location>
        <begin position="145"/>
        <end position="164"/>
    </location>
</feature>
<dbReference type="Gene3D" id="3.30.565.10">
    <property type="entry name" value="Histidine kinase-like ATPase, C-terminal domain"/>
    <property type="match status" value="1"/>
</dbReference>
<feature type="transmembrane region" description="Helical" evidence="6">
    <location>
        <begin position="92"/>
        <end position="110"/>
    </location>
</feature>
<evidence type="ECO:0000256" key="1">
    <source>
        <dbReference type="ARBA" id="ARBA00000085"/>
    </source>
</evidence>
<evidence type="ECO:0000256" key="6">
    <source>
        <dbReference type="SAM" id="Phobius"/>
    </source>
</evidence>
<dbReference type="Gene3D" id="3.40.50.2300">
    <property type="match status" value="1"/>
</dbReference>
<dbReference type="RefSeq" id="WP_377281495.1">
    <property type="nucleotide sequence ID" value="NZ_JBHRSI010000004.1"/>
</dbReference>
<dbReference type="SUPFAM" id="SSF52172">
    <property type="entry name" value="CheY-like"/>
    <property type="match status" value="1"/>
</dbReference>
<keyword evidence="9" id="KW-0547">Nucleotide-binding</keyword>
<evidence type="ECO:0000256" key="5">
    <source>
        <dbReference type="PROSITE-ProRule" id="PRU00169"/>
    </source>
</evidence>
<dbReference type="InterPro" id="IPR001789">
    <property type="entry name" value="Sig_transdc_resp-reg_receiver"/>
</dbReference>
<dbReference type="InterPro" id="IPR003661">
    <property type="entry name" value="HisK_dim/P_dom"/>
</dbReference>
<evidence type="ECO:0000313" key="9">
    <source>
        <dbReference type="EMBL" id="MFD1785433.1"/>
    </source>
</evidence>
<dbReference type="InterPro" id="IPR005467">
    <property type="entry name" value="His_kinase_dom"/>
</dbReference>
<dbReference type="InterPro" id="IPR003594">
    <property type="entry name" value="HATPase_dom"/>
</dbReference>
<feature type="modified residue" description="4-aspartylphosphate" evidence="5">
    <location>
        <position position="519"/>
    </location>
</feature>
<evidence type="ECO:0000256" key="4">
    <source>
        <dbReference type="ARBA" id="ARBA00023012"/>
    </source>
</evidence>
<dbReference type="SMART" id="SM00448">
    <property type="entry name" value="REC"/>
    <property type="match status" value="1"/>
</dbReference>
<feature type="domain" description="Histidine kinase" evidence="7">
    <location>
        <begin position="226"/>
        <end position="441"/>
    </location>
</feature>
<accession>A0ABW4N5Q9</accession>
<evidence type="ECO:0000256" key="3">
    <source>
        <dbReference type="ARBA" id="ARBA00022553"/>
    </source>
</evidence>
<dbReference type="PROSITE" id="PS50109">
    <property type="entry name" value="HIS_KIN"/>
    <property type="match status" value="1"/>
</dbReference>
<dbReference type="EC" id="2.7.13.3" evidence="2"/>
<dbReference type="SMART" id="SM00387">
    <property type="entry name" value="HATPase_c"/>
    <property type="match status" value="1"/>
</dbReference>
<dbReference type="CDD" id="cd16922">
    <property type="entry name" value="HATPase_EvgS-ArcB-TorS-like"/>
    <property type="match status" value="1"/>
</dbReference>
<dbReference type="SUPFAM" id="SSF47384">
    <property type="entry name" value="Homodimeric domain of signal transducing histidine kinase"/>
    <property type="match status" value="1"/>
</dbReference>
<dbReference type="CDD" id="cd17546">
    <property type="entry name" value="REC_hyHK_CKI1_RcsC-like"/>
    <property type="match status" value="1"/>
</dbReference>
<organism evidence="9 10">
    <name type="scientific">Phenylobacterium terrae</name>
    <dbReference type="NCBI Taxonomy" id="2665495"/>
    <lineage>
        <taxon>Bacteria</taxon>
        <taxon>Pseudomonadati</taxon>
        <taxon>Pseudomonadota</taxon>
        <taxon>Alphaproteobacteria</taxon>
        <taxon>Caulobacterales</taxon>
        <taxon>Caulobacteraceae</taxon>
        <taxon>Phenylobacterium</taxon>
    </lineage>
</organism>
<dbReference type="InterPro" id="IPR011006">
    <property type="entry name" value="CheY-like_superfamily"/>
</dbReference>
<dbReference type="InterPro" id="IPR004358">
    <property type="entry name" value="Sig_transdc_His_kin-like_C"/>
</dbReference>
<dbReference type="EMBL" id="JBHUEY010000006">
    <property type="protein sequence ID" value="MFD1785433.1"/>
    <property type="molecule type" value="Genomic_DNA"/>
</dbReference>
<dbReference type="Pfam" id="PF00512">
    <property type="entry name" value="HisKA"/>
    <property type="match status" value="1"/>
</dbReference>
<comment type="catalytic activity">
    <reaction evidence="1">
        <text>ATP + protein L-histidine = ADP + protein N-phospho-L-histidine.</text>
        <dbReference type="EC" id="2.7.13.3"/>
    </reaction>
</comment>
<keyword evidence="6" id="KW-1133">Transmembrane helix</keyword>
<gene>
    <name evidence="9" type="ORF">ACFSC0_18685</name>
</gene>
<dbReference type="PANTHER" id="PTHR45339">
    <property type="entry name" value="HYBRID SIGNAL TRANSDUCTION HISTIDINE KINASE J"/>
    <property type="match status" value="1"/>
</dbReference>
<protein>
    <recommendedName>
        <fullName evidence="2">histidine kinase</fullName>
        <ecNumber evidence="2">2.7.13.3</ecNumber>
    </recommendedName>
</protein>
<sequence length="602" mass="64442">MAQTAEKGAPTEAGKADDSPTRLFAASARNLLPRVFNNLATAAVTAFVVGPLWAVAYFVAVWIPTFAAIWMMRLIQREKRPARAALLTDLQLGVNVVSGAFPAGMAYILWTRGDDLAKLYAVASLFIGAAYVLLHYYADKRAFRWLVLPHALAAAAIGLATAGFDTSGKALVILLAVLVATVNFFHLSRRMLDSSRTALRQARARAIEGELAAEAANAAKSTFLAIMSHEIRTPLNGVLGMAQAMAADELSDLQRDRLTVIHQSGEALLAVLNDILDLSKIEAGKLEIEEIEFDLGEVARGAHSAFTALANKKGLSFCLDVERARGVYLGDPTRLRQILYNLISNALKFTERGEIRVTATRREGALELIVADTGVGIPPEALSRLFDKFAQVDASTTRRFGGTGLGLAICQQLAQLMGGAITVDSEVGRGSRFIVSLPLPRVGEERQRSPLPAPDTAPGAAPAESALSLRVLAAEDNSVNQLVLKTLLHQIGVEPVVVEDGQAAVEAWERGDWDAILMDIQMPLMDGPTAARRIREREAATGRRRTPILALTANAMSHQVSEYLAAGMDGHIAKPIDAARLFQALQTAIEPPEADGLAAAAG</sequence>
<reference evidence="10" key="1">
    <citation type="journal article" date="2019" name="Int. J. Syst. Evol. Microbiol.">
        <title>The Global Catalogue of Microorganisms (GCM) 10K type strain sequencing project: providing services to taxonomists for standard genome sequencing and annotation.</title>
        <authorList>
            <consortium name="The Broad Institute Genomics Platform"/>
            <consortium name="The Broad Institute Genome Sequencing Center for Infectious Disease"/>
            <person name="Wu L."/>
            <person name="Ma J."/>
        </authorList>
    </citation>
    <scope>NUCLEOTIDE SEQUENCE [LARGE SCALE GENOMIC DNA]</scope>
    <source>
        <strain evidence="10">DFY28</strain>
    </source>
</reference>
<evidence type="ECO:0000313" key="10">
    <source>
        <dbReference type="Proteomes" id="UP001597237"/>
    </source>
</evidence>
<feature type="transmembrane region" description="Helical" evidence="6">
    <location>
        <begin position="170"/>
        <end position="187"/>
    </location>
</feature>
<dbReference type="SMART" id="SM00388">
    <property type="entry name" value="HisKA"/>
    <property type="match status" value="1"/>
</dbReference>
<keyword evidence="6" id="KW-0472">Membrane</keyword>
<keyword evidence="6" id="KW-0812">Transmembrane</keyword>
<dbReference type="InterPro" id="IPR036890">
    <property type="entry name" value="HATPase_C_sf"/>
</dbReference>
<keyword evidence="3 5" id="KW-0597">Phosphoprotein</keyword>
<dbReference type="CDD" id="cd00082">
    <property type="entry name" value="HisKA"/>
    <property type="match status" value="1"/>
</dbReference>
<dbReference type="GO" id="GO:0005524">
    <property type="term" value="F:ATP binding"/>
    <property type="evidence" value="ECO:0007669"/>
    <property type="project" value="UniProtKB-KW"/>
</dbReference>
<keyword evidence="9" id="KW-0067">ATP-binding</keyword>
<dbReference type="SUPFAM" id="SSF55874">
    <property type="entry name" value="ATPase domain of HSP90 chaperone/DNA topoisomerase II/histidine kinase"/>
    <property type="match status" value="1"/>
</dbReference>
<feature type="transmembrane region" description="Helical" evidence="6">
    <location>
        <begin position="39"/>
        <end position="71"/>
    </location>
</feature>
<comment type="caution">
    <text evidence="9">The sequence shown here is derived from an EMBL/GenBank/DDBJ whole genome shotgun (WGS) entry which is preliminary data.</text>
</comment>
<dbReference type="InterPro" id="IPR036097">
    <property type="entry name" value="HisK_dim/P_sf"/>
</dbReference>
<dbReference type="Pfam" id="PF00072">
    <property type="entry name" value="Response_reg"/>
    <property type="match status" value="1"/>
</dbReference>
<dbReference type="Gene3D" id="1.10.287.130">
    <property type="match status" value="1"/>
</dbReference>